<dbReference type="InterPro" id="IPR007197">
    <property type="entry name" value="rSAM"/>
</dbReference>
<accession>A0A5K8A3Q0</accession>
<dbReference type="GO" id="GO:0003824">
    <property type="term" value="F:catalytic activity"/>
    <property type="evidence" value="ECO:0007669"/>
    <property type="project" value="InterPro"/>
</dbReference>
<keyword evidence="2" id="KW-0949">S-adenosyl-L-methionine</keyword>
<evidence type="ECO:0000259" key="6">
    <source>
        <dbReference type="PROSITE" id="PS51918"/>
    </source>
</evidence>
<dbReference type="InterPro" id="IPR006638">
    <property type="entry name" value="Elp3/MiaA/NifB-like_rSAM"/>
</dbReference>
<gene>
    <name evidence="7" type="ORF">DSCOOX_01000</name>
</gene>
<evidence type="ECO:0000256" key="5">
    <source>
        <dbReference type="ARBA" id="ARBA00023014"/>
    </source>
</evidence>
<comment type="cofactor">
    <cofactor evidence="1">
        <name>[4Fe-4S] cluster</name>
        <dbReference type="ChEBI" id="CHEBI:49883"/>
    </cofactor>
</comment>
<name>A0A5K8A3Q0_9BACT</name>
<dbReference type="EMBL" id="AP021879">
    <property type="protein sequence ID" value="BBO86920.1"/>
    <property type="molecule type" value="Genomic_DNA"/>
</dbReference>
<dbReference type="CDD" id="cd01335">
    <property type="entry name" value="Radical_SAM"/>
    <property type="match status" value="1"/>
</dbReference>
<dbReference type="SFLD" id="SFLDG01123">
    <property type="entry name" value="methyltransferase_(Class_B)"/>
    <property type="match status" value="1"/>
</dbReference>
<proteinExistence type="predicted"/>
<dbReference type="PROSITE" id="PS51918">
    <property type="entry name" value="RADICAL_SAM"/>
    <property type="match status" value="1"/>
</dbReference>
<sequence>MPEATIIFFGAVCSIFADDLIRYNAIDILVTGEAEVILPCLAVQPVDQVDGIYYKKNETIIKNPNKALVGDLDALPFPAWEFFPYQNYFIPDLGDTRPVLTIQTSRGCPFNCNYCPYPLAQGHRWRARTPENIFSEIEYLIKTHEMRSLLFRDPEFTLDQERILRLCDLIINSQLKFLWRCETRPDTLSEDLIPKMAQAGCIGINLGIEHVNNTILAKVKRKPVHPDHILKIVRTCAQNKIATFCFFIIGLPGETIPTFMQNVAFAKKLNPDRLQFTFATPYPGTRFHQWAVKNKYITKKNWQHTDGLNVVMRNDTLRPFQLKLMHKYASLACSQRLKSTLLNTVLNKSTKLFLKILTKIRK</sequence>
<dbReference type="PANTHER" id="PTHR43409:SF16">
    <property type="entry name" value="SLR0320 PROTEIN"/>
    <property type="match status" value="1"/>
</dbReference>
<dbReference type="GO" id="GO:0046872">
    <property type="term" value="F:metal ion binding"/>
    <property type="evidence" value="ECO:0007669"/>
    <property type="project" value="UniProtKB-KW"/>
</dbReference>
<dbReference type="GO" id="GO:0051539">
    <property type="term" value="F:4 iron, 4 sulfur cluster binding"/>
    <property type="evidence" value="ECO:0007669"/>
    <property type="project" value="UniProtKB-KW"/>
</dbReference>
<dbReference type="SFLD" id="SFLDG01082">
    <property type="entry name" value="B12-binding_domain_containing"/>
    <property type="match status" value="1"/>
</dbReference>
<reference evidence="7 8" key="1">
    <citation type="submission" date="2019-11" db="EMBL/GenBank/DDBJ databases">
        <title>Comparative genomics of hydrocarbon-degrading Desulfosarcina strains.</title>
        <authorList>
            <person name="Watanabe M."/>
            <person name="Kojima H."/>
            <person name="Fukui M."/>
        </authorList>
    </citation>
    <scope>NUCLEOTIDE SEQUENCE [LARGE SCALE GENOMIC DNA]</scope>
    <source>
        <strain evidence="8">oXyS1</strain>
    </source>
</reference>
<dbReference type="InterPro" id="IPR051198">
    <property type="entry name" value="BchE-like"/>
</dbReference>
<dbReference type="AlphaFoldDB" id="A0A5K8A3Q0"/>
<dbReference type="InterPro" id="IPR023404">
    <property type="entry name" value="rSAM_horseshoe"/>
</dbReference>
<evidence type="ECO:0000256" key="1">
    <source>
        <dbReference type="ARBA" id="ARBA00001966"/>
    </source>
</evidence>
<dbReference type="SFLD" id="SFLDS00029">
    <property type="entry name" value="Radical_SAM"/>
    <property type="match status" value="1"/>
</dbReference>
<dbReference type="Proteomes" id="UP000422108">
    <property type="component" value="Chromosome"/>
</dbReference>
<evidence type="ECO:0000256" key="3">
    <source>
        <dbReference type="ARBA" id="ARBA00022723"/>
    </source>
</evidence>
<organism evidence="7 8">
    <name type="scientific">Desulfosarcina ovata subsp. ovata</name>
    <dbReference type="NCBI Taxonomy" id="2752305"/>
    <lineage>
        <taxon>Bacteria</taxon>
        <taxon>Pseudomonadati</taxon>
        <taxon>Thermodesulfobacteriota</taxon>
        <taxon>Desulfobacteria</taxon>
        <taxon>Desulfobacterales</taxon>
        <taxon>Desulfosarcinaceae</taxon>
        <taxon>Desulfosarcina</taxon>
    </lineage>
</organism>
<keyword evidence="4" id="KW-0408">Iron</keyword>
<dbReference type="SMART" id="SM00729">
    <property type="entry name" value="Elp3"/>
    <property type="match status" value="1"/>
</dbReference>
<evidence type="ECO:0000256" key="2">
    <source>
        <dbReference type="ARBA" id="ARBA00022691"/>
    </source>
</evidence>
<dbReference type="InterPro" id="IPR058240">
    <property type="entry name" value="rSAM_sf"/>
</dbReference>
<dbReference type="PANTHER" id="PTHR43409">
    <property type="entry name" value="ANAEROBIC MAGNESIUM-PROTOPORPHYRIN IX MONOMETHYL ESTER CYCLASE-RELATED"/>
    <property type="match status" value="1"/>
</dbReference>
<keyword evidence="3" id="KW-0479">Metal-binding</keyword>
<feature type="domain" description="Radical SAM core" evidence="6">
    <location>
        <begin position="94"/>
        <end position="318"/>
    </location>
</feature>
<dbReference type="GO" id="GO:0005829">
    <property type="term" value="C:cytosol"/>
    <property type="evidence" value="ECO:0007669"/>
    <property type="project" value="TreeGrafter"/>
</dbReference>
<dbReference type="InterPro" id="IPR034466">
    <property type="entry name" value="Methyltransferase_Class_B"/>
</dbReference>
<dbReference type="SUPFAM" id="SSF102114">
    <property type="entry name" value="Radical SAM enzymes"/>
    <property type="match status" value="1"/>
</dbReference>
<keyword evidence="5" id="KW-0411">Iron-sulfur</keyword>
<evidence type="ECO:0000256" key="4">
    <source>
        <dbReference type="ARBA" id="ARBA00023004"/>
    </source>
</evidence>
<dbReference type="Gene3D" id="3.80.30.20">
    <property type="entry name" value="tm_1862 like domain"/>
    <property type="match status" value="1"/>
</dbReference>
<evidence type="ECO:0000313" key="7">
    <source>
        <dbReference type="EMBL" id="BBO86920.1"/>
    </source>
</evidence>
<protein>
    <recommendedName>
        <fullName evidence="6">Radical SAM core domain-containing protein</fullName>
    </recommendedName>
</protein>
<keyword evidence="8" id="KW-1185">Reference proteome</keyword>
<evidence type="ECO:0000313" key="8">
    <source>
        <dbReference type="Proteomes" id="UP000422108"/>
    </source>
</evidence>
<dbReference type="Pfam" id="PF04055">
    <property type="entry name" value="Radical_SAM"/>
    <property type="match status" value="1"/>
</dbReference>